<dbReference type="Proteomes" id="UP000177506">
    <property type="component" value="Unassembled WGS sequence"/>
</dbReference>
<sequence length="157" mass="16753">MPGLSVLIPVYNRPVAELIEALLAQAPQWPGALEIYLLDDGSDETCRCLNQPLGALLGVRYQELPRNVGRAAVRNQLAAGARHEWLLLLDNTGQLPDGQFLARYAAALGGAPVLAGGVCYAPGPQPTQRCACAGATGKRVRCARRPSARPRLIASCW</sequence>
<evidence type="ECO:0000313" key="2">
    <source>
        <dbReference type="EMBL" id="OGX90648.1"/>
    </source>
</evidence>
<dbReference type="Pfam" id="PF00535">
    <property type="entry name" value="Glycos_transf_2"/>
    <property type="match status" value="1"/>
</dbReference>
<dbReference type="OrthoDB" id="761861at2"/>
<dbReference type="Gene3D" id="3.90.550.10">
    <property type="entry name" value="Spore Coat Polysaccharide Biosynthesis Protein SpsA, Chain A"/>
    <property type="match status" value="1"/>
</dbReference>
<dbReference type="SUPFAM" id="SSF53448">
    <property type="entry name" value="Nucleotide-diphospho-sugar transferases"/>
    <property type="match status" value="1"/>
</dbReference>
<dbReference type="InterPro" id="IPR001173">
    <property type="entry name" value="Glyco_trans_2-like"/>
</dbReference>
<accession>A0A1G1TIH2</accession>
<name>A0A1G1TIH2_9BACT</name>
<dbReference type="CDD" id="cd00761">
    <property type="entry name" value="Glyco_tranf_GTA_type"/>
    <property type="match status" value="1"/>
</dbReference>
<protein>
    <recommendedName>
        <fullName evidence="1">Glycosyltransferase 2-like domain-containing protein</fullName>
    </recommendedName>
</protein>
<organism evidence="2 3">
    <name type="scientific">Hymenobacter coccineus</name>
    <dbReference type="NCBI Taxonomy" id="1908235"/>
    <lineage>
        <taxon>Bacteria</taxon>
        <taxon>Pseudomonadati</taxon>
        <taxon>Bacteroidota</taxon>
        <taxon>Cytophagia</taxon>
        <taxon>Cytophagales</taxon>
        <taxon>Hymenobacteraceae</taxon>
        <taxon>Hymenobacter</taxon>
    </lineage>
</organism>
<reference evidence="2 3" key="1">
    <citation type="submission" date="2016-08" db="EMBL/GenBank/DDBJ databases">
        <title>Hymenobacter coccineus sp. nov., Hymenobacter lapidarius sp. nov. and Hymenobacter glacialis sp. nov., isolated from Antarctic soil.</title>
        <authorList>
            <person name="Sedlacek I."/>
            <person name="Kralova S."/>
            <person name="Kyrova K."/>
            <person name="Maslanova I."/>
            <person name="Stankova E."/>
            <person name="Vrbovska V."/>
            <person name="Nemec M."/>
            <person name="Bartak M."/>
            <person name="Svec P."/>
            <person name="Busse H.-J."/>
            <person name="Pantucek R."/>
        </authorList>
    </citation>
    <scope>NUCLEOTIDE SEQUENCE [LARGE SCALE GENOMIC DNA]</scope>
    <source>
        <strain evidence="2 3">CCM 8649</strain>
    </source>
</reference>
<feature type="domain" description="Glycosyltransferase 2-like" evidence="1">
    <location>
        <begin position="5"/>
        <end position="118"/>
    </location>
</feature>
<gene>
    <name evidence="2" type="ORF">BEN49_06235</name>
</gene>
<proteinExistence type="predicted"/>
<evidence type="ECO:0000259" key="1">
    <source>
        <dbReference type="Pfam" id="PF00535"/>
    </source>
</evidence>
<evidence type="ECO:0000313" key="3">
    <source>
        <dbReference type="Proteomes" id="UP000177506"/>
    </source>
</evidence>
<dbReference type="RefSeq" id="WP_070742730.1">
    <property type="nucleotide sequence ID" value="NZ_MDZA01000122.1"/>
</dbReference>
<dbReference type="EMBL" id="MDZA01000122">
    <property type="protein sequence ID" value="OGX90648.1"/>
    <property type="molecule type" value="Genomic_DNA"/>
</dbReference>
<comment type="caution">
    <text evidence="2">The sequence shown here is derived from an EMBL/GenBank/DDBJ whole genome shotgun (WGS) entry which is preliminary data.</text>
</comment>
<dbReference type="AlphaFoldDB" id="A0A1G1TIH2"/>
<dbReference type="InterPro" id="IPR029044">
    <property type="entry name" value="Nucleotide-diphossugar_trans"/>
</dbReference>
<keyword evidence="3" id="KW-1185">Reference proteome</keyword>